<protein>
    <submittedName>
        <fullName evidence="1">Uncharacterized protein</fullName>
    </submittedName>
</protein>
<dbReference type="RefSeq" id="XP_014568094.1">
    <property type="nucleotide sequence ID" value="XM_014712608.1"/>
</dbReference>
<dbReference type="Proteomes" id="UP000009131">
    <property type="component" value="Unassembled WGS sequence"/>
</dbReference>
<sequence length="111" mass="12198">MNINWEGNAYVSANIPTDNIGFSPATVRMLDYDVLTSGWAVHSPNLNVIVSIWYRLSTSHVTVDFGLDGSTYNIYRGTTYPASSCSMSCSNNADGSYAVPIQAYDPEHPWP</sequence>
<dbReference type="EMBL" id="BABT02000090">
    <property type="protein sequence ID" value="GAA96483.1"/>
    <property type="molecule type" value="Genomic_DNA"/>
</dbReference>
<dbReference type="AlphaFoldDB" id="G7E0X3"/>
<accession>G7E0X3</accession>
<evidence type="ECO:0000313" key="2">
    <source>
        <dbReference type="Proteomes" id="UP000009131"/>
    </source>
</evidence>
<comment type="caution">
    <text evidence="1">The sequence shown here is derived from an EMBL/GenBank/DDBJ whole genome shotgun (WGS) entry which is preliminary data.</text>
</comment>
<organism evidence="1 2">
    <name type="scientific">Mixia osmundae (strain CBS 9802 / IAM 14324 / JCM 22182 / KY 12970)</name>
    <dbReference type="NCBI Taxonomy" id="764103"/>
    <lineage>
        <taxon>Eukaryota</taxon>
        <taxon>Fungi</taxon>
        <taxon>Dikarya</taxon>
        <taxon>Basidiomycota</taxon>
        <taxon>Pucciniomycotina</taxon>
        <taxon>Mixiomycetes</taxon>
        <taxon>Mixiales</taxon>
        <taxon>Mixiaceae</taxon>
        <taxon>Mixia</taxon>
    </lineage>
</organism>
<reference evidence="1 2" key="1">
    <citation type="journal article" date="2011" name="J. Gen. Appl. Microbiol.">
        <title>Draft genome sequencing of the enigmatic basidiomycete Mixia osmundae.</title>
        <authorList>
            <person name="Nishida H."/>
            <person name="Nagatsuka Y."/>
            <person name="Sugiyama J."/>
        </authorList>
    </citation>
    <scope>NUCLEOTIDE SEQUENCE [LARGE SCALE GENOMIC DNA]</scope>
    <source>
        <strain evidence="2">CBS 9802 / IAM 14324 / JCM 22182 / KY 12970</strain>
    </source>
</reference>
<gene>
    <name evidence="1" type="primary">Mo03151</name>
    <name evidence="1" type="ORF">E5Q_03151</name>
</gene>
<name>G7E0X3_MIXOS</name>
<evidence type="ECO:0000313" key="1">
    <source>
        <dbReference type="EMBL" id="GAA96483.1"/>
    </source>
</evidence>
<dbReference type="InParanoid" id="G7E0X3"/>
<reference evidence="1 2" key="2">
    <citation type="journal article" date="2012" name="Open Biol.">
        <title>Characteristics of nucleosomes and linker DNA regions on the genome of the basidiomycete Mixia osmundae revealed by mono- and dinucleosome mapping.</title>
        <authorList>
            <person name="Nishida H."/>
            <person name="Kondo S."/>
            <person name="Matsumoto T."/>
            <person name="Suzuki Y."/>
            <person name="Yoshikawa H."/>
            <person name="Taylor T.D."/>
            <person name="Sugiyama J."/>
        </authorList>
    </citation>
    <scope>NUCLEOTIDE SEQUENCE [LARGE SCALE GENOMIC DNA]</scope>
    <source>
        <strain evidence="2">CBS 9802 / IAM 14324 / JCM 22182 / KY 12970</strain>
    </source>
</reference>
<proteinExistence type="predicted"/>
<keyword evidence="2" id="KW-1185">Reference proteome</keyword>
<dbReference type="HOGENOM" id="CLU_2159000_0_0_1"/>